<protein>
    <submittedName>
        <fullName evidence="1">Uncharacterized protein</fullName>
    </submittedName>
</protein>
<dbReference type="RefSeq" id="WP_277523546.1">
    <property type="nucleotide sequence ID" value="NZ_JAMQOT010000007.1"/>
</dbReference>
<organism evidence="1 2">
    <name type="scientific">Natrinema salsiterrestre</name>
    <dbReference type="NCBI Taxonomy" id="2950540"/>
    <lineage>
        <taxon>Archaea</taxon>
        <taxon>Methanobacteriati</taxon>
        <taxon>Methanobacteriota</taxon>
        <taxon>Stenosarchaea group</taxon>
        <taxon>Halobacteria</taxon>
        <taxon>Halobacteriales</taxon>
        <taxon>Natrialbaceae</taxon>
        <taxon>Natrinema</taxon>
    </lineage>
</organism>
<reference evidence="1" key="1">
    <citation type="submission" date="2022-06" db="EMBL/GenBank/DDBJ databases">
        <title>Natrinema sp. a new haloarchaeum isolate from saline soil.</title>
        <authorList>
            <person name="Strakova D."/>
            <person name="Galisteo C."/>
            <person name="Sanchez-Porro C."/>
            <person name="Ventosa A."/>
        </authorList>
    </citation>
    <scope>NUCLEOTIDE SEQUENCE</scope>
    <source>
        <strain evidence="1">S1CR25-10</strain>
    </source>
</reference>
<gene>
    <name evidence="1" type="ORF">NDI89_18055</name>
</gene>
<accession>A0A9Q4L6K3</accession>
<name>A0A9Q4L6K3_9EURY</name>
<dbReference type="Gene3D" id="1.10.10.10">
    <property type="entry name" value="Winged helix-like DNA-binding domain superfamily/Winged helix DNA-binding domain"/>
    <property type="match status" value="1"/>
</dbReference>
<dbReference type="EMBL" id="JAMQOT010000007">
    <property type="protein sequence ID" value="MDF9747492.1"/>
    <property type="molecule type" value="Genomic_DNA"/>
</dbReference>
<proteinExistence type="predicted"/>
<evidence type="ECO:0000313" key="1">
    <source>
        <dbReference type="EMBL" id="MDF9747492.1"/>
    </source>
</evidence>
<comment type="caution">
    <text evidence="1">The sequence shown here is derived from an EMBL/GenBank/DDBJ whole genome shotgun (WGS) entry which is preliminary data.</text>
</comment>
<evidence type="ECO:0000313" key="2">
    <source>
        <dbReference type="Proteomes" id="UP001154061"/>
    </source>
</evidence>
<dbReference type="AlphaFoldDB" id="A0A9Q4L6K3"/>
<dbReference type="InterPro" id="IPR036388">
    <property type="entry name" value="WH-like_DNA-bd_sf"/>
</dbReference>
<sequence>MSKLQLKGFLNVREENKGRRGGKQHKYEIAVDSEIVSDALKDIRRLESLTQKTTLNQFS</sequence>
<keyword evidence="2" id="KW-1185">Reference proteome</keyword>
<dbReference type="Proteomes" id="UP001154061">
    <property type="component" value="Unassembled WGS sequence"/>
</dbReference>